<evidence type="ECO:0000313" key="7">
    <source>
        <dbReference type="Proteomes" id="UP000636800"/>
    </source>
</evidence>
<dbReference type="InterPro" id="IPR011078">
    <property type="entry name" value="PyrdxlP_homeostasis"/>
</dbReference>
<comment type="similarity">
    <text evidence="2 4">Belongs to the pyridoxal phosphate-binding protein YggS/PROSC family.</text>
</comment>
<feature type="modified residue" description="N6-(pyridoxal phosphate)lysine" evidence="2 3">
    <location>
        <position position="42"/>
    </location>
</feature>
<name>A0A835RIE9_VANPL</name>
<evidence type="ECO:0000256" key="4">
    <source>
        <dbReference type="RuleBase" id="RU004514"/>
    </source>
</evidence>
<evidence type="ECO:0000256" key="3">
    <source>
        <dbReference type="PIRSR" id="PIRSR004848-1"/>
    </source>
</evidence>
<dbReference type="Pfam" id="PF01168">
    <property type="entry name" value="Ala_racemase_N"/>
    <property type="match status" value="1"/>
</dbReference>
<dbReference type="CDD" id="cd06822">
    <property type="entry name" value="PLPDE_III_YBL036c_euk"/>
    <property type="match status" value="1"/>
</dbReference>
<keyword evidence="1 2" id="KW-0663">Pyridoxal phosphate</keyword>
<comment type="caution">
    <text evidence="6">The sequence shown here is derived from an EMBL/GenBank/DDBJ whole genome shotgun (WGS) entry which is preliminary data.</text>
</comment>
<sequence length="244" mass="26774">MAAPAMETASATALRSVLSRVHMAAERAGRSPEQVRVVAVSKTKSANVIQQVYNAGHRVFGENYVQELTEKAPQLPSDIQWHFIGNLQSNKVKALLGGVPNLHMVESVDDKKIANHLDRAVVSLGRNPLKILVQVNTSGEESKHGVEPSQCVELVEHVRMSCPNLIFSGLMTIGMLDYSSTPENFNTLRKCRTELCDALGIPEDQCELSMGMSADFEQAIQMGSTNVRIGSIIFGPREYPKKNQ</sequence>
<keyword evidence="7" id="KW-1185">Reference proteome</keyword>
<dbReference type="EMBL" id="JADCNL010000002">
    <property type="protein sequence ID" value="KAG0491899.1"/>
    <property type="molecule type" value="Genomic_DNA"/>
</dbReference>
<dbReference type="InterPro" id="IPR001608">
    <property type="entry name" value="Ala_racemase_N"/>
</dbReference>
<accession>A0A835RIE9</accession>
<dbReference type="PANTHER" id="PTHR10146:SF14">
    <property type="entry name" value="PYRIDOXAL PHOSPHATE HOMEOSTASIS PROTEIN"/>
    <property type="match status" value="1"/>
</dbReference>
<proteinExistence type="inferred from homology"/>
<comment type="function">
    <text evidence="2">Pyridoxal 5'-phosphate (PLP)-binding protein, which may be involved in intracellular homeostatic regulation of pyridoxal 5'-phosphate (PLP), the active form of vitamin B6.</text>
</comment>
<dbReference type="PROSITE" id="PS01211">
    <property type="entry name" value="UPF0001"/>
    <property type="match status" value="1"/>
</dbReference>
<dbReference type="OrthoDB" id="27073at2759"/>
<reference evidence="6 7" key="1">
    <citation type="journal article" date="2020" name="Nat. Food">
        <title>A phased Vanilla planifolia genome enables genetic improvement of flavour and production.</title>
        <authorList>
            <person name="Hasing T."/>
            <person name="Tang H."/>
            <person name="Brym M."/>
            <person name="Khazi F."/>
            <person name="Huang T."/>
            <person name="Chambers A.H."/>
        </authorList>
    </citation>
    <scope>NUCLEOTIDE SEQUENCE [LARGE SCALE GENOMIC DNA]</scope>
    <source>
        <tissue evidence="6">Leaf</tissue>
    </source>
</reference>
<comment type="cofactor">
    <cofactor evidence="3">
        <name>pyridoxal 5'-phosphate</name>
        <dbReference type="ChEBI" id="CHEBI:597326"/>
    </cofactor>
</comment>
<dbReference type="PANTHER" id="PTHR10146">
    <property type="entry name" value="PROLINE SYNTHETASE CO-TRANSCRIBED BACTERIAL HOMOLOG PROTEIN"/>
    <property type="match status" value="1"/>
</dbReference>
<evidence type="ECO:0000313" key="6">
    <source>
        <dbReference type="EMBL" id="KAG0491899.1"/>
    </source>
</evidence>
<dbReference type="InterPro" id="IPR029066">
    <property type="entry name" value="PLP-binding_barrel"/>
</dbReference>
<dbReference type="AlphaFoldDB" id="A0A835RIE9"/>
<dbReference type="GO" id="GO:0030170">
    <property type="term" value="F:pyridoxal phosphate binding"/>
    <property type="evidence" value="ECO:0007669"/>
    <property type="project" value="UniProtKB-UniRule"/>
</dbReference>
<dbReference type="NCBIfam" id="TIGR00044">
    <property type="entry name" value="YggS family pyridoxal phosphate-dependent enzyme"/>
    <property type="match status" value="1"/>
</dbReference>
<dbReference type="SUPFAM" id="SSF51419">
    <property type="entry name" value="PLP-binding barrel"/>
    <property type="match status" value="1"/>
</dbReference>
<dbReference type="Gene3D" id="3.20.20.10">
    <property type="entry name" value="Alanine racemase"/>
    <property type="match status" value="1"/>
</dbReference>
<dbReference type="PIRSF" id="PIRSF004848">
    <property type="entry name" value="YBL036c_PLPDEIII"/>
    <property type="match status" value="1"/>
</dbReference>
<evidence type="ECO:0000259" key="5">
    <source>
        <dbReference type="Pfam" id="PF01168"/>
    </source>
</evidence>
<evidence type="ECO:0000256" key="1">
    <source>
        <dbReference type="ARBA" id="ARBA00022898"/>
    </source>
</evidence>
<protein>
    <recommendedName>
        <fullName evidence="2">Pyridoxal phosphate homeostasis protein</fullName>
        <shortName evidence="2">PLP homeostasis protein</shortName>
    </recommendedName>
</protein>
<dbReference type="Proteomes" id="UP000636800">
    <property type="component" value="Chromosome 2"/>
</dbReference>
<organism evidence="6 7">
    <name type="scientific">Vanilla planifolia</name>
    <name type="common">Vanilla</name>
    <dbReference type="NCBI Taxonomy" id="51239"/>
    <lineage>
        <taxon>Eukaryota</taxon>
        <taxon>Viridiplantae</taxon>
        <taxon>Streptophyta</taxon>
        <taxon>Embryophyta</taxon>
        <taxon>Tracheophyta</taxon>
        <taxon>Spermatophyta</taxon>
        <taxon>Magnoliopsida</taxon>
        <taxon>Liliopsida</taxon>
        <taxon>Asparagales</taxon>
        <taxon>Orchidaceae</taxon>
        <taxon>Vanilloideae</taxon>
        <taxon>Vanilleae</taxon>
        <taxon>Vanilla</taxon>
    </lineage>
</organism>
<dbReference type="HAMAP" id="MF_02087">
    <property type="entry name" value="PLP_homeostasis"/>
    <property type="match status" value="1"/>
</dbReference>
<evidence type="ECO:0000256" key="2">
    <source>
        <dbReference type="HAMAP-Rule" id="MF_03225"/>
    </source>
</evidence>
<dbReference type="FunFam" id="3.20.20.10:FF:000014">
    <property type="entry name" value="Pyridoxal phosphate homeostasis protein"/>
    <property type="match status" value="1"/>
</dbReference>
<feature type="domain" description="Alanine racemase N-terminal" evidence="5">
    <location>
        <begin position="26"/>
        <end position="236"/>
    </location>
</feature>
<gene>
    <name evidence="6" type="ORF">HPP92_005297</name>
</gene>